<dbReference type="Pfam" id="PF01663">
    <property type="entry name" value="Phosphodiest"/>
    <property type="match status" value="1"/>
</dbReference>
<feature type="signal peptide" evidence="6">
    <location>
        <begin position="1"/>
        <end position="21"/>
    </location>
</feature>
<dbReference type="PANTHER" id="PTHR10151:SF120">
    <property type="entry name" value="BIS(5'-ADENOSYL)-TRIPHOSPHATASE"/>
    <property type="match status" value="1"/>
</dbReference>
<dbReference type="EMBL" id="LQZQ01000009">
    <property type="protein sequence ID" value="KYG78670.1"/>
    <property type="molecule type" value="Genomic_DNA"/>
</dbReference>
<evidence type="ECO:0000256" key="3">
    <source>
        <dbReference type="ARBA" id="ARBA00022729"/>
    </source>
</evidence>
<evidence type="ECO:0000256" key="4">
    <source>
        <dbReference type="PIRSR" id="PIRSR031924-50"/>
    </source>
</evidence>
<dbReference type="NCBIfam" id="NF042991">
    <property type="entry name" value="alk_phos_PafA"/>
    <property type="match status" value="1"/>
</dbReference>
<organism evidence="7 8">
    <name type="scientific">Roseivirga ehrenbergii (strain DSM 102268 / JCM 13514 / KCTC 12282 / NCIMB 14502 / KMM 6017)</name>
    <dbReference type="NCBI Taxonomy" id="279360"/>
    <lineage>
        <taxon>Bacteria</taxon>
        <taxon>Pseudomonadati</taxon>
        <taxon>Bacteroidota</taxon>
        <taxon>Cytophagia</taxon>
        <taxon>Cytophagales</taxon>
        <taxon>Roseivirgaceae</taxon>
        <taxon>Roseivirga</taxon>
    </lineage>
</organism>
<gene>
    <name evidence="7" type="ORF">MB14_18250</name>
</gene>
<dbReference type="GO" id="GO:0004035">
    <property type="term" value="F:alkaline phosphatase activity"/>
    <property type="evidence" value="ECO:0007669"/>
    <property type="project" value="InterPro"/>
</dbReference>
<feature type="binding site" evidence="5">
    <location>
        <begin position="160"/>
        <end position="162"/>
    </location>
    <ligand>
        <name>substrate</name>
    </ligand>
</feature>
<proteinExistence type="predicted"/>
<dbReference type="Gene3D" id="3.30.1360.150">
    <property type="match status" value="1"/>
</dbReference>
<feature type="active site" description="Phosphothreonine intermediate" evidence="4">
    <location>
        <position position="78"/>
    </location>
</feature>
<dbReference type="GO" id="GO:0046872">
    <property type="term" value="F:metal ion binding"/>
    <property type="evidence" value="ECO:0007669"/>
    <property type="project" value="UniProtKB-KW"/>
</dbReference>
<keyword evidence="1 4" id="KW-0597">Phosphoprotein</keyword>
<evidence type="ECO:0000313" key="7">
    <source>
        <dbReference type="EMBL" id="KYG78670.1"/>
    </source>
</evidence>
<dbReference type="AlphaFoldDB" id="A0A150XIY9"/>
<dbReference type="CDD" id="cd16016">
    <property type="entry name" value="AP-SPAP"/>
    <property type="match status" value="1"/>
</dbReference>
<evidence type="ECO:0000313" key="8">
    <source>
        <dbReference type="Proteomes" id="UP000075583"/>
    </source>
</evidence>
<keyword evidence="2" id="KW-0479">Metal-binding</keyword>
<sequence length="543" mass="60185">MKKSSYLILMLALLTSIQLKAQNVNEKPKLVVGIVVDQMKQEYLTRFYGNFGEGGFKRFVEEGFMARNGHYNYSSTNTGPGHASVYTGTTPAVHGIVNNSWYSRSLGRSVYCAEDTTVVAVGGSAKSGLISPMNLYSTTITDELKLYTQKQGKVIAMSIKDRGSALPGGHLSDGSYWYDSSTGEFMTSTYYMKELPNWVKSFNSAQHVDKYLNMTWDTFLPIENYNISGPDNSQYESGFRGKDTPTFPYNLKELRKDNGNFSLISSTPFGNSLLTEFAISAVDAENLGQDNTPDFLAVSYSSTDYIGHNFGPQSKEVQDTYIRLDRELAKLFDALDQKVGKGNYSVFLTADHAVAENSIQMKDDGFKTDNFSNSNARKAVSAALSAKYGAKAWIESFSNNIHLNHKLIEAEGIDLYEMQSFVAAKMMEQDGIYIALTARDLVTNNYTKNIKNLLQNAYHTKESGDVLVVMDPGWQTGGSKGTGHGNSWTYDTHVPILFYGWGIKKGNSVREIHITDIAPSVSMLLNMRLPNGATGTPIIEMFK</sequence>
<dbReference type="InterPro" id="IPR002591">
    <property type="entry name" value="Phosphodiest/P_Trfase"/>
</dbReference>
<evidence type="ECO:0000256" key="1">
    <source>
        <dbReference type="ARBA" id="ARBA00022553"/>
    </source>
</evidence>
<dbReference type="Proteomes" id="UP000075583">
    <property type="component" value="Unassembled WGS sequence"/>
</dbReference>
<dbReference type="PIRSF" id="PIRSF031924">
    <property type="entry name" value="Pi-irrepressible_AP"/>
    <property type="match status" value="1"/>
</dbReference>
<reference evidence="7" key="1">
    <citation type="submission" date="2016-01" db="EMBL/GenBank/DDBJ databases">
        <title>Genome sequencing of Roseivirga ehrenbergii KMM 6017.</title>
        <authorList>
            <person name="Selvaratnam C."/>
            <person name="Thevarajoo S."/>
            <person name="Goh K.M."/>
            <person name="Ee R."/>
            <person name="Chan K.-G."/>
            <person name="Chong C.S."/>
        </authorList>
    </citation>
    <scope>NUCLEOTIDE SEQUENCE [LARGE SCALE GENOMIC DNA]</scope>
    <source>
        <strain evidence="7">KMM 6017</strain>
    </source>
</reference>
<dbReference type="Gene3D" id="3.40.720.10">
    <property type="entry name" value="Alkaline Phosphatase, subunit A"/>
    <property type="match status" value="1"/>
</dbReference>
<protein>
    <submittedName>
        <fullName evidence="7">Alkaline phosphatase</fullName>
    </submittedName>
</protein>
<dbReference type="PANTHER" id="PTHR10151">
    <property type="entry name" value="ECTONUCLEOTIDE PYROPHOSPHATASE/PHOSPHODIESTERASE"/>
    <property type="match status" value="1"/>
</dbReference>
<dbReference type="SUPFAM" id="SSF53649">
    <property type="entry name" value="Alkaline phosphatase-like"/>
    <property type="match status" value="1"/>
</dbReference>
<dbReference type="InterPro" id="IPR017850">
    <property type="entry name" value="Alkaline_phosphatase_core_sf"/>
</dbReference>
<evidence type="ECO:0000256" key="5">
    <source>
        <dbReference type="PIRSR" id="PIRSR031924-51"/>
    </source>
</evidence>
<keyword evidence="3 6" id="KW-0732">Signal</keyword>
<evidence type="ECO:0000256" key="2">
    <source>
        <dbReference type="ARBA" id="ARBA00022723"/>
    </source>
</evidence>
<comment type="caution">
    <text evidence="7">The sequence shown here is derived from an EMBL/GenBank/DDBJ whole genome shotgun (WGS) entry which is preliminary data.</text>
</comment>
<feature type="binding site" evidence="5">
    <location>
        <position position="99"/>
    </location>
    <ligand>
        <name>substrate</name>
    </ligand>
</feature>
<keyword evidence="8" id="KW-1185">Reference proteome</keyword>
<dbReference type="STRING" id="279360.MB14_18250"/>
<dbReference type="InterPro" id="IPR026263">
    <property type="entry name" value="Alkaline_phosphatase_prok"/>
</dbReference>
<dbReference type="RefSeq" id="WP_062591070.1">
    <property type="nucleotide sequence ID" value="NZ_LQZQ01000009.1"/>
</dbReference>
<name>A0A150XIY9_ROSEK</name>
<dbReference type="OrthoDB" id="9766127at2"/>
<accession>A0A150XIY9</accession>
<evidence type="ECO:0000256" key="6">
    <source>
        <dbReference type="SAM" id="SignalP"/>
    </source>
</evidence>
<feature type="chain" id="PRO_5007574835" evidence="6">
    <location>
        <begin position="22"/>
        <end position="543"/>
    </location>
</feature>